<gene>
    <name evidence="1" type="ORF">SKAU_G00325290</name>
</gene>
<dbReference type="Proteomes" id="UP001152622">
    <property type="component" value="Chromosome 14"/>
</dbReference>
<dbReference type="SUPFAM" id="SSF57903">
    <property type="entry name" value="FYVE/PHD zinc finger"/>
    <property type="match status" value="1"/>
</dbReference>
<comment type="caution">
    <text evidence="1">The sequence shown here is derived from an EMBL/GenBank/DDBJ whole genome shotgun (WGS) entry which is preliminary data.</text>
</comment>
<evidence type="ECO:0008006" key="3">
    <source>
        <dbReference type="Google" id="ProtNLM"/>
    </source>
</evidence>
<proteinExistence type="predicted"/>
<evidence type="ECO:0000313" key="2">
    <source>
        <dbReference type="Proteomes" id="UP001152622"/>
    </source>
</evidence>
<dbReference type="Pfam" id="PF13771">
    <property type="entry name" value="zf-HC5HC2H"/>
    <property type="match status" value="1"/>
</dbReference>
<dbReference type="AlphaFoldDB" id="A0A9Q1IK68"/>
<keyword evidence="2" id="KW-1185">Reference proteome</keyword>
<protein>
    <recommendedName>
        <fullName evidence="3">PHD-type domain-containing protein</fullName>
    </recommendedName>
</protein>
<sequence>MDKEFNFEVDAGMTTTRRKIASTLLSYKDDMTDLCVACGEVTSKPIECTKHDCGRWYHLDCVGEAAAYHLNG</sequence>
<name>A0A9Q1IK68_SYNKA</name>
<dbReference type="InterPro" id="IPR013083">
    <property type="entry name" value="Znf_RING/FYVE/PHD"/>
</dbReference>
<dbReference type="EMBL" id="JAINUF010000014">
    <property type="protein sequence ID" value="KAJ8342601.1"/>
    <property type="molecule type" value="Genomic_DNA"/>
</dbReference>
<evidence type="ECO:0000313" key="1">
    <source>
        <dbReference type="EMBL" id="KAJ8342601.1"/>
    </source>
</evidence>
<dbReference type="Gene3D" id="3.30.40.10">
    <property type="entry name" value="Zinc/RING finger domain, C3HC4 (zinc finger)"/>
    <property type="match status" value="1"/>
</dbReference>
<organism evidence="1 2">
    <name type="scientific">Synaphobranchus kaupii</name>
    <name type="common">Kaup's arrowtooth eel</name>
    <dbReference type="NCBI Taxonomy" id="118154"/>
    <lineage>
        <taxon>Eukaryota</taxon>
        <taxon>Metazoa</taxon>
        <taxon>Chordata</taxon>
        <taxon>Craniata</taxon>
        <taxon>Vertebrata</taxon>
        <taxon>Euteleostomi</taxon>
        <taxon>Actinopterygii</taxon>
        <taxon>Neopterygii</taxon>
        <taxon>Teleostei</taxon>
        <taxon>Anguilliformes</taxon>
        <taxon>Synaphobranchidae</taxon>
        <taxon>Synaphobranchus</taxon>
    </lineage>
</organism>
<accession>A0A9Q1IK68</accession>
<reference evidence="1" key="1">
    <citation type="journal article" date="2023" name="Science">
        <title>Genome structures resolve the early diversification of teleost fishes.</title>
        <authorList>
            <person name="Parey E."/>
            <person name="Louis A."/>
            <person name="Montfort J."/>
            <person name="Bouchez O."/>
            <person name="Roques C."/>
            <person name="Iampietro C."/>
            <person name="Lluch J."/>
            <person name="Castinel A."/>
            <person name="Donnadieu C."/>
            <person name="Desvignes T."/>
            <person name="Floi Bucao C."/>
            <person name="Jouanno E."/>
            <person name="Wen M."/>
            <person name="Mejri S."/>
            <person name="Dirks R."/>
            <person name="Jansen H."/>
            <person name="Henkel C."/>
            <person name="Chen W.J."/>
            <person name="Zahm M."/>
            <person name="Cabau C."/>
            <person name="Klopp C."/>
            <person name="Thompson A.W."/>
            <person name="Robinson-Rechavi M."/>
            <person name="Braasch I."/>
            <person name="Lecointre G."/>
            <person name="Bobe J."/>
            <person name="Postlethwait J.H."/>
            <person name="Berthelot C."/>
            <person name="Roest Crollius H."/>
            <person name="Guiguen Y."/>
        </authorList>
    </citation>
    <scope>NUCLEOTIDE SEQUENCE</scope>
    <source>
        <strain evidence="1">WJC10195</strain>
    </source>
</reference>
<dbReference type="InterPro" id="IPR011011">
    <property type="entry name" value="Znf_FYVE_PHD"/>
</dbReference>